<dbReference type="PANTHER" id="PTHR13696:SF52">
    <property type="entry name" value="PARA FAMILY PROTEIN CT_582"/>
    <property type="match status" value="1"/>
</dbReference>
<dbReference type="PANTHER" id="PTHR13696">
    <property type="entry name" value="P-LOOP CONTAINING NUCLEOSIDE TRIPHOSPHATE HYDROLASE"/>
    <property type="match status" value="1"/>
</dbReference>
<reference evidence="4" key="1">
    <citation type="submission" date="2020-10" db="EMBL/GenBank/DDBJ databases">
        <authorList>
            <person name="Gilroy R."/>
        </authorList>
    </citation>
    <scope>NUCLEOTIDE SEQUENCE</scope>
    <source>
        <strain evidence="4">ChiGjej3B3-5194</strain>
    </source>
</reference>
<evidence type="ECO:0000256" key="1">
    <source>
        <dbReference type="ARBA" id="ARBA00057242"/>
    </source>
</evidence>
<dbReference type="InterPro" id="IPR050678">
    <property type="entry name" value="DNA_Partitioning_ATPase"/>
</dbReference>
<dbReference type="InterPro" id="IPR025669">
    <property type="entry name" value="AAA_dom"/>
</dbReference>
<comment type="caution">
    <text evidence="4">The sequence shown here is derived from an EMBL/GenBank/DDBJ whole genome shotgun (WGS) entry which is preliminary data.</text>
</comment>
<dbReference type="EMBL" id="DVJI01000011">
    <property type="protein sequence ID" value="HIS70867.1"/>
    <property type="molecule type" value="Genomic_DNA"/>
</dbReference>
<dbReference type="PIRSF" id="PIRSF009320">
    <property type="entry name" value="Nuc_binding_HP_1000"/>
    <property type="match status" value="1"/>
</dbReference>
<proteinExistence type="predicted"/>
<protein>
    <recommendedName>
        <fullName evidence="2">Chromosome partitioning protein ParA</fullName>
    </recommendedName>
</protein>
<organism evidence="4 5">
    <name type="scientific">Candidatus Enterousia intestinigallinarum</name>
    <dbReference type="NCBI Taxonomy" id="2840790"/>
    <lineage>
        <taxon>Bacteria</taxon>
        <taxon>Pseudomonadati</taxon>
        <taxon>Pseudomonadota</taxon>
        <taxon>Alphaproteobacteria</taxon>
        <taxon>Candidatus Enterousia</taxon>
    </lineage>
</organism>
<accession>A0A9D1FFW8</accession>
<comment type="function">
    <text evidence="1">Involved in chromosome partition. Localize to both poles of the predivisional cell following completion of DNA replication.</text>
</comment>
<feature type="domain" description="AAA" evidence="3">
    <location>
        <begin position="3"/>
        <end position="178"/>
    </location>
</feature>
<reference evidence="4" key="2">
    <citation type="journal article" date="2021" name="PeerJ">
        <title>Extensive microbial diversity within the chicken gut microbiome revealed by metagenomics and culture.</title>
        <authorList>
            <person name="Gilroy R."/>
            <person name="Ravi A."/>
            <person name="Getino M."/>
            <person name="Pursley I."/>
            <person name="Horton D.L."/>
            <person name="Alikhan N.F."/>
            <person name="Baker D."/>
            <person name="Gharbi K."/>
            <person name="Hall N."/>
            <person name="Watson M."/>
            <person name="Adriaenssens E.M."/>
            <person name="Foster-Nyarko E."/>
            <person name="Jarju S."/>
            <person name="Secka A."/>
            <person name="Antonio M."/>
            <person name="Oren A."/>
            <person name="Chaudhuri R.R."/>
            <person name="La Ragione R."/>
            <person name="Hildebrand F."/>
            <person name="Pallen M.J."/>
        </authorList>
    </citation>
    <scope>NUCLEOTIDE SEQUENCE</scope>
    <source>
        <strain evidence="4">ChiGjej3B3-5194</strain>
    </source>
</reference>
<dbReference type="CDD" id="cd02042">
    <property type="entry name" value="ParAB_family"/>
    <property type="match status" value="1"/>
</dbReference>
<evidence type="ECO:0000256" key="2">
    <source>
        <dbReference type="ARBA" id="ARBA00074747"/>
    </source>
</evidence>
<evidence type="ECO:0000313" key="5">
    <source>
        <dbReference type="Proteomes" id="UP000886742"/>
    </source>
</evidence>
<dbReference type="Proteomes" id="UP000886742">
    <property type="component" value="Unassembled WGS sequence"/>
</dbReference>
<sequence length="257" mass="28013">MVQIIAFANQKGGVGKTTTAINIAASLASIKKRVLLVDLDPQGNAGTGLGFVRASHPQSVYGVIMGTASAADNILSTAVPGLHIMPSSMALSGAEVDLLDMENREYRLRDALMPLYEYYDYILLDCPPALGFLTLNALTTASNVIIPLQCEFYALEGTSHLVSNIRGIREKWNPELEILGVLLTMYDKRYGQTREAEADVRNTFGDTVFKTVIPRNVRVSEAPSHGKPALFYDFNSAGAQAYLRVATEVVQRLEKGE</sequence>
<evidence type="ECO:0000313" key="4">
    <source>
        <dbReference type="EMBL" id="HIS70867.1"/>
    </source>
</evidence>
<dbReference type="Pfam" id="PF13614">
    <property type="entry name" value="AAA_31"/>
    <property type="match status" value="1"/>
</dbReference>
<name>A0A9D1FFW8_9PROT</name>
<dbReference type="Gene3D" id="3.40.50.300">
    <property type="entry name" value="P-loop containing nucleotide triphosphate hydrolases"/>
    <property type="match status" value="1"/>
</dbReference>
<evidence type="ECO:0000259" key="3">
    <source>
        <dbReference type="Pfam" id="PF13614"/>
    </source>
</evidence>
<dbReference type="SUPFAM" id="SSF52540">
    <property type="entry name" value="P-loop containing nucleoside triphosphate hydrolases"/>
    <property type="match status" value="1"/>
</dbReference>
<dbReference type="AlphaFoldDB" id="A0A9D1FFW8"/>
<gene>
    <name evidence="4" type="ORF">IAD02_02655</name>
</gene>
<dbReference type="InterPro" id="IPR027417">
    <property type="entry name" value="P-loop_NTPase"/>
</dbReference>
<dbReference type="FunFam" id="3.40.50.300:FF:000285">
    <property type="entry name" value="Sporulation initiation inhibitor Soj"/>
    <property type="match status" value="1"/>
</dbReference>